<name>A0A2U3NRN7_9MYCO</name>
<evidence type="ECO:0000313" key="2">
    <source>
        <dbReference type="EMBL" id="SPM34172.1"/>
    </source>
</evidence>
<dbReference type="Pfam" id="PF14016">
    <property type="entry name" value="DUF4232"/>
    <property type="match status" value="1"/>
</dbReference>
<reference evidence="2 3" key="1">
    <citation type="submission" date="2017-01" db="EMBL/GenBank/DDBJ databases">
        <authorList>
            <consortium name="Urmite Genomes"/>
        </authorList>
    </citation>
    <scope>NUCLEOTIDE SEQUENCE [LARGE SCALE GENOMIC DNA]</scope>
    <source>
        <strain evidence="2 3">AB57</strain>
    </source>
</reference>
<protein>
    <recommendedName>
        <fullName evidence="1">DUF4232 domain-containing protein</fullName>
    </recommendedName>
</protein>
<dbReference type="EMBL" id="FUFA01000004">
    <property type="protein sequence ID" value="SPM34172.1"/>
    <property type="molecule type" value="Genomic_DNA"/>
</dbReference>
<accession>A0A2U3NRN7</accession>
<dbReference type="Proteomes" id="UP000240988">
    <property type="component" value="Unassembled WGS sequence"/>
</dbReference>
<dbReference type="AlphaFoldDB" id="A0A2U3NRN7"/>
<gene>
    <name evidence="2" type="ORF">MRAB57_1985</name>
</gene>
<organism evidence="2 3">
    <name type="scientific">Mycobacterium rhizamassiliense</name>
    <dbReference type="NCBI Taxonomy" id="1841860"/>
    <lineage>
        <taxon>Bacteria</taxon>
        <taxon>Bacillati</taxon>
        <taxon>Actinomycetota</taxon>
        <taxon>Actinomycetes</taxon>
        <taxon>Mycobacteriales</taxon>
        <taxon>Mycobacteriaceae</taxon>
        <taxon>Mycobacterium</taxon>
    </lineage>
</organism>
<dbReference type="STRING" id="1841860.GCA_900157375_01987"/>
<feature type="domain" description="DUF4232" evidence="1">
    <location>
        <begin position="1"/>
        <end position="125"/>
    </location>
</feature>
<evidence type="ECO:0000259" key="1">
    <source>
        <dbReference type="Pfam" id="PF14016"/>
    </source>
</evidence>
<dbReference type="InterPro" id="IPR025326">
    <property type="entry name" value="DUF4232"/>
</dbReference>
<evidence type="ECO:0000313" key="3">
    <source>
        <dbReference type="Proteomes" id="UP000240988"/>
    </source>
</evidence>
<keyword evidence="3" id="KW-1185">Reference proteome</keyword>
<proteinExistence type="predicted"/>
<feature type="non-terminal residue" evidence="2">
    <location>
        <position position="1"/>
    </location>
</feature>
<sequence>VTAAPAQAAVGHRAVTLTFSLAGGAEACTLTGYPSVESGAGGPDIHAKPTLRGYMGGLPNDVDAPPTVTLSLADQGQAVVEGMATDAKGDQCASYSELRVNPPNTIIVLTVPATIDACELQVHPVTAG</sequence>